<sequence>MMLGGALAIGSAAAAPVPLLAYNVAGDGIAAPLTGQPGDAVRGRQVVANRQVGMCLLCHMAPIPEERFQGNIGPDLRGVGSRLTPAQIRLRVVDAARLNPDTVMPSYYVVAGRNRVGGAWAGRPVLDAGQIEDVVAFLATLRAP</sequence>
<comment type="caution">
    <text evidence="7">The sequence shown here is derived from an EMBL/GenBank/DDBJ whole genome shotgun (WGS) entry which is preliminary data.</text>
</comment>
<evidence type="ECO:0000256" key="4">
    <source>
        <dbReference type="PROSITE-ProRule" id="PRU00433"/>
    </source>
</evidence>
<evidence type="ECO:0000313" key="7">
    <source>
        <dbReference type="EMBL" id="MCW3473917.1"/>
    </source>
</evidence>
<dbReference type="SUPFAM" id="SSF46626">
    <property type="entry name" value="Cytochrome c"/>
    <property type="match status" value="1"/>
</dbReference>
<dbReference type="GO" id="GO:0009055">
    <property type="term" value="F:electron transfer activity"/>
    <property type="evidence" value="ECO:0007669"/>
    <property type="project" value="InterPro"/>
</dbReference>
<dbReference type="Proteomes" id="UP001165679">
    <property type="component" value="Unassembled WGS sequence"/>
</dbReference>
<evidence type="ECO:0000256" key="3">
    <source>
        <dbReference type="ARBA" id="ARBA00023004"/>
    </source>
</evidence>
<feature type="signal peptide" evidence="5">
    <location>
        <begin position="1"/>
        <end position="21"/>
    </location>
</feature>
<evidence type="ECO:0000256" key="5">
    <source>
        <dbReference type="SAM" id="SignalP"/>
    </source>
</evidence>
<keyword evidence="3 4" id="KW-0408">Iron</keyword>
<dbReference type="GO" id="GO:0020037">
    <property type="term" value="F:heme binding"/>
    <property type="evidence" value="ECO:0007669"/>
    <property type="project" value="InterPro"/>
</dbReference>
<reference evidence="7" key="1">
    <citation type="submission" date="2022-09" db="EMBL/GenBank/DDBJ databases">
        <title>Rhodovastum sp. nov. RN2-1 isolated from soil in Seongnam, South Korea.</title>
        <authorList>
            <person name="Le N.T."/>
        </authorList>
    </citation>
    <scope>NUCLEOTIDE SEQUENCE</scope>
    <source>
        <strain evidence="7">RN2-1</strain>
    </source>
</reference>
<dbReference type="InterPro" id="IPR030999">
    <property type="entry name" value="Thiosulf_SoxX"/>
</dbReference>
<dbReference type="AlphaFoldDB" id="A0AA41YKL1"/>
<dbReference type="Gene3D" id="1.10.760.10">
    <property type="entry name" value="Cytochrome c-like domain"/>
    <property type="match status" value="1"/>
</dbReference>
<dbReference type="InterPro" id="IPR009056">
    <property type="entry name" value="Cyt_c-like_dom"/>
</dbReference>
<keyword evidence="2 4" id="KW-0479">Metal-binding</keyword>
<dbReference type="RefSeq" id="WP_264712537.1">
    <property type="nucleotide sequence ID" value="NZ_JAPDNT010000002.1"/>
</dbReference>
<evidence type="ECO:0000256" key="1">
    <source>
        <dbReference type="ARBA" id="ARBA00022617"/>
    </source>
</evidence>
<name>A0AA41YKL1_9PROT</name>
<dbReference type="NCBIfam" id="TIGR04485">
    <property type="entry name" value="thiosulf_SoxX"/>
    <property type="match status" value="1"/>
</dbReference>
<keyword evidence="5" id="KW-0732">Signal</keyword>
<keyword evidence="1 4" id="KW-0349">Heme</keyword>
<reference evidence="7" key="2">
    <citation type="submission" date="2022-10" db="EMBL/GenBank/DDBJ databases">
        <authorList>
            <person name="Trinh H.N."/>
        </authorList>
    </citation>
    <scope>NUCLEOTIDE SEQUENCE</scope>
    <source>
        <strain evidence="7">RN2-1</strain>
    </source>
</reference>
<dbReference type="InterPro" id="IPR036909">
    <property type="entry name" value="Cyt_c-like_dom_sf"/>
</dbReference>
<dbReference type="GO" id="GO:0046872">
    <property type="term" value="F:metal ion binding"/>
    <property type="evidence" value="ECO:0007669"/>
    <property type="project" value="UniProtKB-KW"/>
</dbReference>
<dbReference type="EMBL" id="JAPDNT010000002">
    <property type="protein sequence ID" value="MCW3473917.1"/>
    <property type="molecule type" value="Genomic_DNA"/>
</dbReference>
<accession>A0AA41YKL1</accession>
<feature type="chain" id="PRO_5041381104" evidence="5">
    <location>
        <begin position="22"/>
        <end position="144"/>
    </location>
</feature>
<evidence type="ECO:0000313" key="8">
    <source>
        <dbReference type="Proteomes" id="UP001165679"/>
    </source>
</evidence>
<protein>
    <submittedName>
        <fullName evidence="7">Sulfur oxidation c-type cytochrome SoxX</fullName>
    </submittedName>
</protein>
<feature type="domain" description="Cytochrome c" evidence="6">
    <location>
        <begin position="38"/>
        <end position="142"/>
    </location>
</feature>
<keyword evidence="8" id="KW-1185">Reference proteome</keyword>
<proteinExistence type="predicted"/>
<gene>
    <name evidence="7" type="primary">soxX</name>
    <name evidence="7" type="ORF">OL599_04940</name>
</gene>
<dbReference type="PROSITE" id="PS51007">
    <property type="entry name" value="CYTC"/>
    <property type="match status" value="1"/>
</dbReference>
<evidence type="ECO:0000256" key="2">
    <source>
        <dbReference type="ARBA" id="ARBA00022723"/>
    </source>
</evidence>
<evidence type="ECO:0000259" key="6">
    <source>
        <dbReference type="PROSITE" id="PS51007"/>
    </source>
</evidence>
<organism evidence="7 8">
    <name type="scientific">Limobrevibacterium gyesilva</name>
    <dbReference type="NCBI Taxonomy" id="2991712"/>
    <lineage>
        <taxon>Bacteria</taxon>
        <taxon>Pseudomonadati</taxon>
        <taxon>Pseudomonadota</taxon>
        <taxon>Alphaproteobacteria</taxon>
        <taxon>Acetobacterales</taxon>
        <taxon>Acetobacteraceae</taxon>
        <taxon>Limobrevibacterium</taxon>
    </lineage>
</organism>